<organism evidence="1 2">
    <name type="scientific">Candidatus Pullilachnospira stercoravium</name>
    <dbReference type="NCBI Taxonomy" id="2840913"/>
    <lineage>
        <taxon>Bacteria</taxon>
        <taxon>Bacillati</taxon>
        <taxon>Bacillota</taxon>
        <taxon>Clostridia</taxon>
        <taxon>Lachnospirales</taxon>
        <taxon>Lachnospiraceae</taxon>
        <taxon>Lachnospiraceae incertae sedis</taxon>
        <taxon>Candidatus Pullilachnospira</taxon>
    </lineage>
</organism>
<name>A0A9D1NTH9_9FIRM</name>
<dbReference type="EMBL" id="DVON01000043">
    <property type="protein sequence ID" value="HIV11991.1"/>
    <property type="molecule type" value="Genomic_DNA"/>
</dbReference>
<evidence type="ECO:0000313" key="2">
    <source>
        <dbReference type="Proteomes" id="UP000886723"/>
    </source>
</evidence>
<dbReference type="AlphaFoldDB" id="A0A9D1NTH9"/>
<evidence type="ECO:0000313" key="1">
    <source>
        <dbReference type="EMBL" id="HIV11991.1"/>
    </source>
</evidence>
<protein>
    <submittedName>
        <fullName evidence="1">Uncharacterized protein</fullName>
    </submittedName>
</protein>
<comment type="caution">
    <text evidence="1">The sequence shown here is derived from an EMBL/GenBank/DDBJ whole genome shotgun (WGS) entry which is preliminary data.</text>
</comment>
<sequence>MKKKRRFSERLLAILLALVLAVPMLMEPAAVSMGAEMGGVDVQNLDT</sequence>
<proteinExistence type="predicted"/>
<reference evidence="1" key="2">
    <citation type="journal article" date="2021" name="PeerJ">
        <title>Extensive microbial diversity within the chicken gut microbiome revealed by metagenomics and culture.</title>
        <authorList>
            <person name="Gilroy R."/>
            <person name="Ravi A."/>
            <person name="Getino M."/>
            <person name="Pursley I."/>
            <person name="Horton D.L."/>
            <person name="Alikhan N.F."/>
            <person name="Baker D."/>
            <person name="Gharbi K."/>
            <person name="Hall N."/>
            <person name="Watson M."/>
            <person name="Adriaenssens E.M."/>
            <person name="Foster-Nyarko E."/>
            <person name="Jarju S."/>
            <person name="Secka A."/>
            <person name="Antonio M."/>
            <person name="Oren A."/>
            <person name="Chaudhuri R.R."/>
            <person name="La Ragione R."/>
            <person name="Hildebrand F."/>
            <person name="Pallen M.J."/>
        </authorList>
    </citation>
    <scope>NUCLEOTIDE SEQUENCE</scope>
    <source>
        <strain evidence="1">ChiBcec2-4451</strain>
    </source>
</reference>
<gene>
    <name evidence="1" type="ORF">IAA63_02475</name>
</gene>
<accession>A0A9D1NTH9</accession>
<reference evidence="1" key="1">
    <citation type="submission" date="2020-10" db="EMBL/GenBank/DDBJ databases">
        <authorList>
            <person name="Gilroy R."/>
        </authorList>
    </citation>
    <scope>NUCLEOTIDE SEQUENCE</scope>
    <source>
        <strain evidence="1">ChiBcec2-4451</strain>
    </source>
</reference>
<dbReference type="Proteomes" id="UP000886723">
    <property type="component" value="Unassembled WGS sequence"/>
</dbReference>
<feature type="non-terminal residue" evidence="1">
    <location>
        <position position="47"/>
    </location>
</feature>